<dbReference type="EMBL" id="BARU01022495">
    <property type="protein sequence ID" value="GAH57486.1"/>
    <property type="molecule type" value="Genomic_DNA"/>
</dbReference>
<reference evidence="1" key="1">
    <citation type="journal article" date="2014" name="Front. Microbiol.">
        <title>High frequency of phylogenetically diverse reductive dehalogenase-homologous genes in deep subseafloor sedimentary metagenomes.</title>
        <authorList>
            <person name="Kawai M."/>
            <person name="Futagami T."/>
            <person name="Toyoda A."/>
            <person name="Takaki Y."/>
            <person name="Nishi S."/>
            <person name="Hori S."/>
            <person name="Arai W."/>
            <person name="Tsubouchi T."/>
            <person name="Morono Y."/>
            <person name="Uchiyama I."/>
            <person name="Ito T."/>
            <person name="Fujiyama A."/>
            <person name="Inagaki F."/>
            <person name="Takami H."/>
        </authorList>
    </citation>
    <scope>NUCLEOTIDE SEQUENCE</scope>
    <source>
        <strain evidence="1">Expedition CK06-06</strain>
    </source>
</reference>
<dbReference type="AlphaFoldDB" id="X1GHX9"/>
<accession>X1GHX9</accession>
<sequence>MAVGHPDYWRRMVSRISIEGYAPEYDYFQYTHEVDAGKDMVFWESDIDKDYLFNIIGIMVSCDMPGTNRFSLGRLGDNFIWQVFDTNYVYTMPAGMYPTMQYGDTL</sequence>
<name>X1GHX9_9ZZZZ</name>
<organism evidence="1">
    <name type="scientific">marine sediment metagenome</name>
    <dbReference type="NCBI Taxonomy" id="412755"/>
    <lineage>
        <taxon>unclassified sequences</taxon>
        <taxon>metagenomes</taxon>
        <taxon>ecological metagenomes</taxon>
    </lineage>
</organism>
<comment type="caution">
    <text evidence="1">The sequence shown here is derived from an EMBL/GenBank/DDBJ whole genome shotgun (WGS) entry which is preliminary data.</text>
</comment>
<evidence type="ECO:0000313" key="1">
    <source>
        <dbReference type="EMBL" id="GAH57486.1"/>
    </source>
</evidence>
<proteinExistence type="predicted"/>
<gene>
    <name evidence="1" type="ORF">S03H2_36641</name>
</gene>
<protein>
    <submittedName>
        <fullName evidence="1">Uncharacterized protein</fullName>
    </submittedName>
</protein>
<feature type="non-terminal residue" evidence="1">
    <location>
        <position position="106"/>
    </location>
</feature>